<dbReference type="EMBL" id="JAHRIP010015694">
    <property type="protein sequence ID" value="MEQ2285967.1"/>
    <property type="molecule type" value="Genomic_DNA"/>
</dbReference>
<gene>
    <name evidence="2" type="ORF">AMECASPLE_037360</name>
</gene>
<reference evidence="2 3" key="1">
    <citation type="submission" date="2021-06" db="EMBL/GenBank/DDBJ databases">
        <authorList>
            <person name="Palmer J.M."/>
        </authorList>
    </citation>
    <scope>NUCLEOTIDE SEQUENCE [LARGE SCALE GENOMIC DNA]</scope>
    <source>
        <strain evidence="2 3">AS_MEX2019</strain>
        <tissue evidence="2">Muscle</tissue>
    </source>
</reference>
<name>A0ABV0XWW1_9TELE</name>
<proteinExistence type="predicted"/>
<organism evidence="2 3">
    <name type="scientific">Ameca splendens</name>
    <dbReference type="NCBI Taxonomy" id="208324"/>
    <lineage>
        <taxon>Eukaryota</taxon>
        <taxon>Metazoa</taxon>
        <taxon>Chordata</taxon>
        <taxon>Craniata</taxon>
        <taxon>Vertebrata</taxon>
        <taxon>Euteleostomi</taxon>
        <taxon>Actinopterygii</taxon>
        <taxon>Neopterygii</taxon>
        <taxon>Teleostei</taxon>
        <taxon>Neoteleostei</taxon>
        <taxon>Acanthomorphata</taxon>
        <taxon>Ovalentaria</taxon>
        <taxon>Atherinomorphae</taxon>
        <taxon>Cyprinodontiformes</taxon>
        <taxon>Goodeidae</taxon>
        <taxon>Ameca</taxon>
    </lineage>
</organism>
<evidence type="ECO:0000256" key="1">
    <source>
        <dbReference type="SAM" id="MobiDB-lite"/>
    </source>
</evidence>
<evidence type="ECO:0000313" key="2">
    <source>
        <dbReference type="EMBL" id="MEQ2285967.1"/>
    </source>
</evidence>
<keyword evidence="3" id="KW-1185">Reference proteome</keyword>
<feature type="compositionally biased region" description="Basic residues" evidence="1">
    <location>
        <begin position="9"/>
        <end position="18"/>
    </location>
</feature>
<evidence type="ECO:0000313" key="3">
    <source>
        <dbReference type="Proteomes" id="UP001469553"/>
    </source>
</evidence>
<dbReference type="Proteomes" id="UP001469553">
    <property type="component" value="Unassembled WGS sequence"/>
</dbReference>
<comment type="caution">
    <text evidence="2">The sequence shown here is derived from an EMBL/GenBank/DDBJ whole genome shotgun (WGS) entry which is preliminary data.</text>
</comment>
<protein>
    <submittedName>
        <fullName evidence="2">Uncharacterized protein</fullName>
    </submittedName>
</protein>
<accession>A0ABV0XWW1</accession>
<sequence length="96" mass="10810">MNCGEERCPRRRSLKKRPQSLNDWENRSARPLLCRELLWDSLLLQASERNKETSAGCSSPIPMITGGKGWLVGVGVLLFRQLHHGKPAATPRCADR</sequence>
<feature type="region of interest" description="Disordered" evidence="1">
    <location>
        <begin position="1"/>
        <end position="21"/>
    </location>
</feature>